<feature type="compositionally biased region" description="Polar residues" evidence="1">
    <location>
        <begin position="94"/>
        <end position="104"/>
    </location>
</feature>
<evidence type="ECO:0000313" key="3">
    <source>
        <dbReference type="Proteomes" id="UP000240883"/>
    </source>
</evidence>
<protein>
    <submittedName>
        <fullName evidence="2">Uncharacterized protein</fullName>
    </submittedName>
</protein>
<sequence length="140" mass="15438">MQAPPPLHSTAASRGPASHPTPSSCTHAMPCHLTLPNPHRREKVSRPPPPSSSLADPKKGDKKQRKQRENKQVNKGQMRATSSTYPPACPPAPHSQTAHSFSWDTTHTRHHTQLRHVSPILHTQACVSVRFLSLFAPLFS</sequence>
<proteinExistence type="predicted"/>
<name>A0A2T2P6D8_CORCC</name>
<gene>
    <name evidence="2" type="ORF">BS50DRAFT_182482</name>
</gene>
<dbReference type="EMBL" id="KZ678129">
    <property type="protein sequence ID" value="PSN73232.1"/>
    <property type="molecule type" value="Genomic_DNA"/>
</dbReference>
<evidence type="ECO:0000313" key="2">
    <source>
        <dbReference type="EMBL" id="PSN73232.1"/>
    </source>
</evidence>
<dbReference type="Proteomes" id="UP000240883">
    <property type="component" value="Unassembled WGS sequence"/>
</dbReference>
<dbReference type="AlphaFoldDB" id="A0A2T2P6D8"/>
<reference evidence="2 3" key="1">
    <citation type="journal article" date="2018" name="Front. Microbiol.">
        <title>Genome-Wide Analysis of Corynespora cassiicola Leaf Fall Disease Putative Effectors.</title>
        <authorList>
            <person name="Lopez D."/>
            <person name="Ribeiro S."/>
            <person name="Label P."/>
            <person name="Fumanal B."/>
            <person name="Venisse J.S."/>
            <person name="Kohler A."/>
            <person name="de Oliveira R.R."/>
            <person name="Labutti K."/>
            <person name="Lipzen A."/>
            <person name="Lail K."/>
            <person name="Bauer D."/>
            <person name="Ohm R.A."/>
            <person name="Barry K.W."/>
            <person name="Spatafora J."/>
            <person name="Grigoriev I.V."/>
            <person name="Martin F.M."/>
            <person name="Pujade-Renaud V."/>
        </authorList>
    </citation>
    <scope>NUCLEOTIDE SEQUENCE [LARGE SCALE GENOMIC DNA]</scope>
    <source>
        <strain evidence="2 3">Philippines</strain>
    </source>
</reference>
<keyword evidence="3" id="KW-1185">Reference proteome</keyword>
<accession>A0A2T2P6D8</accession>
<evidence type="ECO:0000256" key="1">
    <source>
        <dbReference type="SAM" id="MobiDB-lite"/>
    </source>
</evidence>
<organism evidence="2 3">
    <name type="scientific">Corynespora cassiicola Philippines</name>
    <dbReference type="NCBI Taxonomy" id="1448308"/>
    <lineage>
        <taxon>Eukaryota</taxon>
        <taxon>Fungi</taxon>
        <taxon>Dikarya</taxon>
        <taxon>Ascomycota</taxon>
        <taxon>Pezizomycotina</taxon>
        <taxon>Dothideomycetes</taxon>
        <taxon>Pleosporomycetidae</taxon>
        <taxon>Pleosporales</taxon>
        <taxon>Corynesporascaceae</taxon>
        <taxon>Corynespora</taxon>
    </lineage>
</organism>
<feature type="compositionally biased region" description="Polar residues" evidence="1">
    <location>
        <begin position="73"/>
        <end position="85"/>
    </location>
</feature>
<feature type="region of interest" description="Disordered" evidence="1">
    <location>
        <begin position="1"/>
        <end position="104"/>
    </location>
</feature>